<dbReference type="Gene3D" id="1.25.40.10">
    <property type="entry name" value="Tetratricopeptide repeat domain"/>
    <property type="match status" value="2"/>
</dbReference>
<dbReference type="Pfam" id="PF12773">
    <property type="entry name" value="DZR"/>
    <property type="match status" value="1"/>
</dbReference>
<dbReference type="KEGG" id="cuh:BJN34_09110"/>
<dbReference type="PANTHER" id="PTHR16305">
    <property type="entry name" value="TESTICULAR SOLUBLE ADENYLYL CYCLASE"/>
    <property type="match status" value="1"/>
</dbReference>
<dbReference type="InterPro" id="IPR001054">
    <property type="entry name" value="A/G_cyclase"/>
</dbReference>
<evidence type="ECO:0000259" key="3">
    <source>
        <dbReference type="PROSITE" id="PS50125"/>
    </source>
</evidence>
<proteinExistence type="predicted"/>
<dbReference type="SUPFAM" id="SSF55073">
    <property type="entry name" value="Nucleotide cyclase"/>
    <property type="match status" value="1"/>
</dbReference>
<dbReference type="RefSeq" id="WP_078196333.1">
    <property type="nucleotide sequence ID" value="NZ_CP017757.2"/>
</dbReference>
<dbReference type="PROSITE" id="PS50125">
    <property type="entry name" value="GUANYLATE_CYCLASE_2"/>
    <property type="match status" value="1"/>
</dbReference>
<feature type="domain" description="Guanylate cyclase" evidence="3">
    <location>
        <begin position="98"/>
        <end position="231"/>
    </location>
</feature>
<dbReference type="Pfam" id="PF00211">
    <property type="entry name" value="Guanylate_cyc"/>
    <property type="match status" value="1"/>
</dbReference>
<dbReference type="Gene3D" id="3.30.70.1230">
    <property type="entry name" value="Nucleotide cyclase"/>
    <property type="match status" value="1"/>
</dbReference>
<dbReference type="Gene3D" id="3.40.50.300">
    <property type="entry name" value="P-loop containing nucleotide triphosphate hydrolases"/>
    <property type="match status" value="1"/>
</dbReference>
<dbReference type="AlphaFoldDB" id="A0A1U9UN89"/>
<evidence type="ECO:0000256" key="1">
    <source>
        <dbReference type="ARBA" id="ARBA00022741"/>
    </source>
</evidence>
<gene>
    <name evidence="4" type="ORF">BJN34_09110</name>
</gene>
<dbReference type="GO" id="GO:0004016">
    <property type="term" value="F:adenylate cyclase activity"/>
    <property type="evidence" value="ECO:0007669"/>
    <property type="project" value="TreeGrafter"/>
</dbReference>
<dbReference type="CDD" id="cd07302">
    <property type="entry name" value="CHD"/>
    <property type="match status" value="1"/>
</dbReference>
<dbReference type="InterPro" id="IPR041664">
    <property type="entry name" value="AAA_16"/>
</dbReference>
<keyword evidence="1" id="KW-0547">Nucleotide-binding</keyword>
<sequence length="1138" mass="124114">MRCASCGFENPAGAKFCEECGAKLVRACPACGQEASASAKFCCECGTPLSATLPSAALAPSAPTPIDYTPPYLAERIRAAQADMEARGAADGERKTVTALFADMAGSTALIHDLDPEDARRLIDPVLALMMEAVHHYEGYVAKSMGDGILALFGAPIANEDHPQRALLAALRMQEAMHRYADGLRLAQGIALQIRVGINSGEVVVRAIRTKDLHTDYDPVGNSIHIASRMESIAVPGSIVASEHTHNLTEGYFAFRALGATPIKGLPEPLAVFEVLGLGPLRTRLQVSASRGLARFVGRARELEQLREARARAQAGHGQIVGVVGEPGVGKSRLCHEFKLLAPSHCLVLETFSVSHGKAYPYLPLIDLIRNYCQITAQDDERRRREKLTGKVLTLDRTLEDSLPYLFHLLGAAEPGSALAQMDAQIRRQRTFEAIKRLLVRESLAQPLELIVEDLQWLDSETEAFLGFLGESVASARILLLVNYRPEYRHDWSCKSYYSQLRLDPLGEAEARELLRALLGDATGLASLANLILAQTEGNPFFIEEVVQELVEGQVLRGERGHYRLEQIPGKLHIPTTVQGVLAARIDRLQPAEKALLQTLAVIGKVFPWNLLARVVEQPEDTTRRLLARLQAGEFIYEQPAFPEVEYSFKHALTQEVAYGSLLSERRRALHERTAQAIEALCGAQLDAHCSELAHHFSRSGNAPKAVEYLHCAGRQAVQRSANAEAGAHLTTALAILETLPDGPQRARQELALQLALGPAWIATKGFAAPEVGAIYTRALTLCRQLGDTTQLFPTLLGLRTFHIARGELPTARELSEQLLALAQQAQDPALLVQAHRALGASLFGLGELGAARAQLEQSLSLYAPGQYQSPAFFLEPGVLGLGYMALDLWLLGYPDQALARSEEMLALAQTLSHPPDSATALLFAAELHLYRGETQPMQELAQALLALAAEHGFPFWLANGTILSGWALVTLGRTAEGIEQMQQGLSAYRALGTELSQTHFLVLLAEAYARAGQAEAGLRTLAEALAVAERTQERVYEAELYRLKGELTLLQPSCAEDTAADDRDEAEACFQRAIAVARRQGARSLELRAVMALSRLWRQQGKSANAREMLAESYGRFNEGFDTADLQEAKVLLAELD</sequence>
<dbReference type="SMART" id="SM00044">
    <property type="entry name" value="CYCc"/>
    <property type="match status" value="1"/>
</dbReference>
<dbReference type="InterPro" id="IPR029787">
    <property type="entry name" value="Nucleotide_cyclase"/>
</dbReference>
<dbReference type="SUPFAM" id="SSF52540">
    <property type="entry name" value="P-loop containing nucleoside triphosphate hydrolases"/>
    <property type="match status" value="1"/>
</dbReference>
<dbReference type="SUPFAM" id="SSF48452">
    <property type="entry name" value="TPR-like"/>
    <property type="match status" value="2"/>
</dbReference>
<name>A0A1U9UN89_CUPNE</name>
<dbReference type="PANTHER" id="PTHR16305:SF28">
    <property type="entry name" value="GUANYLATE CYCLASE DOMAIN-CONTAINING PROTEIN"/>
    <property type="match status" value="1"/>
</dbReference>
<dbReference type="GO" id="GO:0009190">
    <property type="term" value="P:cyclic nucleotide biosynthetic process"/>
    <property type="evidence" value="ECO:0007669"/>
    <property type="project" value="InterPro"/>
</dbReference>
<dbReference type="EMBL" id="CP017757">
    <property type="protein sequence ID" value="AQV94049.1"/>
    <property type="molecule type" value="Genomic_DNA"/>
</dbReference>
<keyword evidence="2" id="KW-0067">ATP-binding</keyword>
<organism evidence="4 5">
    <name type="scientific">Cupriavidus necator</name>
    <name type="common">Alcaligenes eutrophus</name>
    <name type="synonym">Ralstonia eutropha</name>
    <dbReference type="NCBI Taxonomy" id="106590"/>
    <lineage>
        <taxon>Bacteria</taxon>
        <taxon>Pseudomonadati</taxon>
        <taxon>Pseudomonadota</taxon>
        <taxon>Betaproteobacteria</taxon>
        <taxon>Burkholderiales</taxon>
        <taxon>Burkholderiaceae</taxon>
        <taxon>Cupriavidus</taxon>
    </lineage>
</organism>
<evidence type="ECO:0000313" key="4">
    <source>
        <dbReference type="EMBL" id="AQV94049.1"/>
    </source>
</evidence>
<dbReference type="Proteomes" id="UP000189627">
    <property type="component" value="Chromosome 1"/>
</dbReference>
<dbReference type="InterPro" id="IPR011990">
    <property type="entry name" value="TPR-like_helical_dom_sf"/>
</dbReference>
<dbReference type="InterPro" id="IPR027417">
    <property type="entry name" value="P-loop_NTPase"/>
</dbReference>
<accession>A0A1U9UN89</accession>
<evidence type="ECO:0000256" key="2">
    <source>
        <dbReference type="ARBA" id="ARBA00022840"/>
    </source>
</evidence>
<dbReference type="InterPro" id="IPR025874">
    <property type="entry name" value="DZR"/>
</dbReference>
<dbReference type="OrthoDB" id="1178869at2"/>
<reference evidence="5" key="1">
    <citation type="submission" date="2017-02" db="EMBL/GenBank/DDBJ databases">
        <title>Complete genome sequence of Cupriavidus necator strain NH9, a 3-chlorobenzoate degrader.</title>
        <authorList>
            <person name="Moriuchi R."/>
            <person name="Dohra H."/>
            <person name="Ogawa N."/>
        </authorList>
    </citation>
    <scope>NUCLEOTIDE SEQUENCE [LARGE SCALE GENOMIC DNA]</scope>
    <source>
        <strain evidence="5">NH9</strain>
    </source>
</reference>
<protein>
    <submittedName>
        <fullName evidence="4">Zinc-ribbon domain-containing protein</fullName>
    </submittedName>
</protein>
<dbReference type="Pfam" id="PF13191">
    <property type="entry name" value="AAA_16"/>
    <property type="match status" value="1"/>
</dbReference>
<evidence type="ECO:0000313" key="5">
    <source>
        <dbReference type="Proteomes" id="UP000189627"/>
    </source>
</evidence>
<dbReference type="GO" id="GO:0005737">
    <property type="term" value="C:cytoplasm"/>
    <property type="evidence" value="ECO:0007669"/>
    <property type="project" value="TreeGrafter"/>
</dbReference>
<dbReference type="GO" id="GO:0005524">
    <property type="term" value="F:ATP binding"/>
    <property type="evidence" value="ECO:0007669"/>
    <property type="project" value="UniProtKB-KW"/>
</dbReference>
<dbReference type="GO" id="GO:0035556">
    <property type="term" value="P:intracellular signal transduction"/>
    <property type="evidence" value="ECO:0007669"/>
    <property type="project" value="InterPro"/>
</dbReference>